<dbReference type="Gene3D" id="3.30.70.1450">
    <property type="entry name" value="Regulator of K+ conductance, C-terminal domain"/>
    <property type="match status" value="2"/>
</dbReference>
<dbReference type="PANTHER" id="PTHR43652:SF2">
    <property type="entry name" value="BASIC AMINO ACID ANTIPORTER YFCC-RELATED"/>
    <property type="match status" value="1"/>
</dbReference>
<feature type="transmembrane region" description="Helical" evidence="8">
    <location>
        <begin position="28"/>
        <end position="45"/>
    </location>
</feature>
<keyword evidence="2" id="KW-0813">Transport</keyword>
<evidence type="ECO:0000256" key="5">
    <source>
        <dbReference type="ARBA" id="ARBA00022989"/>
    </source>
</evidence>
<dbReference type="SUPFAM" id="SSF116726">
    <property type="entry name" value="TrkA C-terminal domain-like"/>
    <property type="match status" value="2"/>
</dbReference>
<feature type="region of interest" description="Disordered" evidence="7">
    <location>
        <begin position="301"/>
        <end position="356"/>
    </location>
</feature>
<evidence type="ECO:0000313" key="10">
    <source>
        <dbReference type="EMBL" id="AJD50439.1"/>
    </source>
</evidence>
<sequence>MELKQILILAILVGTVVMFLWGRWRHDMVAMGSLLCCVVVGLVPIDNAFQGFGHPAVITVACILILSSALQQSGAVDNLTRTVLPQSAGPVVTMAALSLLAAILSAFMNNVGALALLMPVALQIAAKQNLPPGKILMPLAFGSILGGMTTLIGTPPNLIVAGFRAEAGDGGFTMFDYTPVGIVVAAAGLIFVMVFGRWLVPTRERAGAEGFETGSYLTEARIAAGSKAIGMMLRDVNRELEKGDAQVIGLIRNEKRIPAPNPFRELYENDILIIEADPEALAIALSALDLKLEEELRDLEAQAKAAEQPEDKDDTDAPEAPEAKNTKTIATKSAKAEKKADTPETDTQKSDDGRRGAIQSDDIALMELAILPNSGFIGRSATDIHLRTRYGVNLLAVSRQGQRSMARLRTMSMKAGDVLLMQGPPEAIHDFASRLGCVPLAQRALRIPDNAQALKATGIMAAAIGAAAFGVMPAAVAFAIGVLIAMVTRVVAPRNVYDAVDWPVIVLLAALIPVANAMETTGTADLIARFLLNWVAQGNAIIALGLILIITMTLSDFMNNAATAAVMCPIAIGSAAQLDANPDAFLMAVAIGASCAFLTPIGHQNNTLILGPGGFRFGDYWRLGLPIEIIVVAVGVPMLLWVWPL</sequence>
<evidence type="ECO:0000256" key="1">
    <source>
        <dbReference type="ARBA" id="ARBA00004141"/>
    </source>
</evidence>
<evidence type="ECO:0000256" key="8">
    <source>
        <dbReference type="SAM" id="Phobius"/>
    </source>
</evidence>
<feature type="transmembrane region" description="Helical" evidence="8">
    <location>
        <begin position="499"/>
        <end position="518"/>
    </location>
</feature>
<accession>A0AB72U8P4</accession>
<feature type="transmembrane region" description="Helical" evidence="8">
    <location>
        <begin position="180"/>
        <end position="200"/>
    </location>
</feature>
<feature type="transmembrane region" description="Helical" evidence="8">
    <location>
        <begin position="623"/>
        <end position="643"/>
    </location>
</feature>
<dbReference type="PANTHER" id="PTHR43652">
    <property type="entry name" value="BASIC AMINO ACID ANTIPORTER YFCC-RELATED"/>
    <property type="match status" value="1"/>
</dbReference>
<feature type="transmembrane region" description="Helical" evidence="8">
    <location>
        <begin position="585"/>
        <end position="603"/>
    </location>
</feature>
<feature type="transmembrane region" description="Helical" evidence="8">
    <location>
        <begin position="91"/>
        <end position="118"/>
    </location>
</feature>
<feature type="transmembrane region" description="Helical" evidence="8">
    <location>
        <begin position="459"/>
        <end position="487"/>
    </location>
</feature>
<evidence type="ECO:0000256" key="4">
    <source>
        <dbReference type="ARBA" id="ARBA00022737"/>
    </source>
</evidence>
<feature type="transmembrane region" description="Helical" evidence="8">
    <location>
        <begin position="5"/>
        <end position="22"/>
    </location>
</feature>
<feature type="domain" description="RCK C-terminal" evidence="9">
    <location>
        <begin position="351"/>
        <end position="437"/>
    </location>
</feature>
<dbReference type="AlphaFoldDB" id="A0AB72U8P4"/>
<feature type="compositionally biased region" description="Acidic residues" evidence="7">
    <location>
        <begin position="308"/>
        <end position="319"/>
    </location>
</feature>
<dbReference type="EMBL" id="CP004388">
    <property type="protein sequence ID" value="AJD50439.1"/>
    <property type="molecule type" value="Genomic_DNA"/>
</dbReference>
<dbReference type="InterPro" id="IPR036721">
    <property type="entry name" value="RCK_C_sf"/>
</dbReference>
<dbReference type="GO" id="GO:0008324">
    <property type="term" value="F:monoatomic cation transmembrane transporter activity"/>
    <property type="evidence" value="ECO:0007669"/>
    <property type="project" value="InterPro"/>
</dbReference>
<feature type="domain" description="RCK C-terminal" evidence="9">
    <location>
        <begin position="204"/>
        <end position="290"/>
    </location>
</feature>
<comment type="subcellular location">
    <subcellularLocation>
        <location evidence="1">Membrane</location>
        <topology evidence="1">Multi-pass membrane protein</topology>
    </subcellularLocation>
</comment>
<evidence type="ECO:0000313" key="11">
    <source>
        <dbReference type="Proteomes" id="UP000007127"/>
    </source>
</evidence>
<reference evidence="10 11" key="1">
    <citation type="journal article" date="2012" name="J. Bacteriol.">
        <title>Genome sequence of Thalassospira xiamenensis type strain M-5.</title>
        <authorList>
            <person name="Lai Q."/>
            <person name="Shao Z."/>
        </authorList>
    </citation>
    <scope>NUCLEOTIDE SEQUENCE [LARGE SCALE GENOMIC DNA]</scope>
    <source>
        <strain evidence="10 11">M-5</strain>
    </source>
</reference>
<dbReference type="RefSeq" id="WP_007089151.1">
    <property type="nucleotide sequence ID" value="NZ_CP004388.1"/>
</dbReference>
<keyword evidence="3 8" id="KW-0812">Transmembrane</keyword>
<evidence type="ECO:0000256" key="2">
    <source>
        <dbReference type="ARBA" id="ARBA00022448"/>
    </source>
</evidence>
<dbReference type="Pfam" id="PF03600">
    <property type="entry name" value="CitMHS"/>
    <property type="match status" value="1"/>
</dbReference>
<protein>
    <submittedName>
        <fullName evidence="10">Citrate transporter</fullName>
    </submittedName>
</protein>
<proteinExistence type="predicted"/>
<organism evidence="10 11">
    <name type="scientific">Thalassospira xiamenensis M-5 = DSM 17429</name>
    <dbReference type="NCBI Taxonomy" id="1123366"/>
    <lineage>
        <taxon>Bacteria</taxon>
        <taxon>Pseudomonadati</taxon>
        <taxon>Pseudomonadota</taxon>
        <taxon>Alphaproteobacteria</taxon>
        <taxon>Rhodospirillales</taxon>
        <taxon>Thalassospiraceae</taxon>
        <taxon>Thalassospira</taxon>
    </lineage>
</organism>
<evidence type="ECO:0000256" key="6">
    <source>
        <dbReference type="ARBA" id="ARBA00023136"/>
    </source>
</evidence>
<dbReference type="Proteomes" id="UP000007127">
    <property type="component" value="Chromosome"/>
</dbReference>
<dbReference type="InterPro" id="IPR004680">
    <property type="entry name" value="Cit_transptr-like_dom"/>
</dbReference>
<dbReference type="InterPro" id="IPR006037">
    <property type="entry name" value="RCK_C"/>
</dbReference>
<dbReference type="GO" id="GO:0005886">
    <property type="term" value="C:plasma membrane"/>
    <property type="evidence" value="ECO:0007669"/>
    <property type="project" value="TreeGrafter"/>
</dbReference>
<dbReference type="PROSITE" id="PS51202">
    <property type="entry name" value="RCK_C"/>
    <property type="match status" value="2"/>
</dbReference>
<gene>
    <name evidence="10" type="ORF">TH3_01565</name>
</gene>
<keyword evidence="6 8" id="KW-0472">Membrane</keyword>
<name>A0AB72U8P4_9PROT</name>
<dbReference type="KEGG" id="txi:TH3_01565"/>
<dbReference type="GeneID" id="31926020"/>
<dbReference type="InterPro" id="IPR051679">
    <property type="entry name" value="DASS-Related_Transporters"/>
</dbReference>
<dbReference type="GO" id="GO:0006813">
    <property type="term" value="P:potassium ion transport"/>
    <property type="evidence" value="ECO:0007669"/>
    <property type="project" value="InterPro"/>
</dbReference>
<evidence type="ECO:0000256" key="3">
    <source>
        <dbReference type="ARBA" id="ARBA00022692"/>
    </source>
</evidence>
<feature type="transmembrane region" description="Helical" evidence="8">
    <location>
        <begin position="530"/>
        <end position="551"/>
    </location>
</feature>
<feature type="compositionally biased region" description="Basic and acidic residues" evidence="7">
    <location>
        <begin position="334"/>
        <end position="355"/>
    </location>
</feature>
<feature type="transmembrane region" description="Helical" evidence="8">
    <location>
        <begin position="139"/>
        <end position="160"/>
    </location>
</feature>
<keyword evidence="5 8" id="KW-1133">Transmembrane helix</keyword>
<keyword evidence="4" id="KW-0677">Repeat</keyword>
<evidence type="ECO:0000256" key="7">
    <source>
        <dbReference type="SAM" id="MobiDB-lite"/>
    </source>
</evidence>
<feature type="transmembrane region" description="Helical" evidence="8">
    <location>
        <begin position="52"/>
        <end position="71"/>
    </location>
</feature>
<dbReference type="Pfam" id="PF02080">
    <property type="entry name" value="TrkA_C"/>
    <property type="match status" value="2"/>
</dbReference>
<evidence type="ECO:0000259" key="9">
    <source>
        <dbReference type="PROSITE" id="PS51202"/>
    </source>
</evidence>